<dbReference type="Gene3D" id="1.25.40.20">
    <property type="entry name" value="Ankyrin repeat-containing domain"/>
    <property type="match status" value="1"/>
</dbReference>
<evidence type="ECO:0000256" key="4">
    <source>
        <dbReference type="ARBA" id="ARBA00022568"/>
    </source>
</evidence>
<dbReference type="PANTHER" id="PTHR10582:SF22">
    <property type="entry name" value="ION TRANSPORT DOMAIN-CONTAINING PROTEIN"/>
    <property type="match status" value="1"/>
</dbReference>
<keyword evidence="6" id="KW-0677">Repeat</keyword>
<dbReference type="GO" id="GO:0005886">
    <property type="term" value="C:plasma membrane"/>
    <property type="evidence" value="ECO:0007669"/>
    <property type="project" value="UniProtKB-SubCell"/>
</dbReference>
<keyword evidence="9" id="KW-0407">Ion channel</keyword>
<dbReference type="Proteomes" id="UP000230423">
    <property type="component" value="Unassembled WGS sequence"/>
</dbReference>
<dbReference type="PANTHER" id="PTHR10582">
    <property type="entry name" value="TRANSIENT RECEPTOR POTENTIAL ION CHANNEL PROTEIN"/>
    <property type="match status" value="1"/>
</dbReference>
<evidence type="ECO:0000256" key="1">
    <source>
        <dbReference type="ARBA" id="ARBA00004651"/>
    </source>
</evidence>
<evidence type="ECO:0000256" key="8">
    <source>
        <dbReference type="ARBA" id="ARBA00023065"/>
    </source>
</evidence>
<keyword evidence="10" id="KW-0040">ANK repeat</keyword>
<dbReference type="GO" id="GO:0098703">
    <property type="term" value="P:calcium ion import across plasma membrane"/>
    <property type="evidence" value="ECO:0007669"/>
    <property type="project" value="TreeGrafter"/>
</dbReference>
<evidence type="ECO:0000256" key="9">
    <source>
        <dbReference type="ARBA" id="ARBA00023303"/>
    </source>
</evidence>
<dbReference type="InterPro" id="IPR036770">
    <property type="entry name" value="Ankyrin_rpt-contain_sf"/>
</dbReference>
<keyword evidence="3" id="KW-0472">Membrane</keyword>
<dbReference type="GO" id="GO:0005262">
    <property type="term" value="F:calcium channel activity"/>
    <property type="evidence" value="ECO:0007669"/>
    <property type="project" value="UniProtKB-KW"/>
</dbReference>
<sequence length="232" mass="26386">DCFRLLRAFRADPNQTDTNGNTVLHLTVIHDLPEMFTLAYNSGASLSIRNNLKLTPLALAARLANKRMFSLLLECEMDIVWRYGNIVCKAYPLVEIDSIREEDGGLNPCSVLANVVYGYEDEEEADNLFTNISYFDDVIITVQQLAYFESGRNEPLQPQCHLWNYRGRKQMVTSDRHRPMGQTGSCRSISVKSMACARTITTQEDKESKVKDDERRLSRAASDVELLLNQLL</sequence>
<keyword evidence="7" id="KW-0106">Calcium</keyword>
<proteinExistence type="predicted"/>
<dbReference type="OrthoDB" id="533508at2759"/>
<evidence type="ECO:0000313" key="12">
    <source>
        <dbReference type="Proteomes" id="UP000230423"/>
    </source>
</evidence>
<evidence type="ECO:0000256" key="2">
    <source>
        <dbReference type="ARBA" id="ARBA00022448"/>
    </source>
</evidence>
<dbReference type="InterPro" id="IPR002110">
    <property type="entry name" value="Ankyrin_rpt"/>
</dbReference>
<evidence type="ECO:0000256" key="6">
    <source>
        <dbReference type="ARBA" id="ARBA00022737"/>
    </source>
</evidence>
<dbReference type="PROSITE" id="PS50088">
    <property type="entry name" value="ANK_REPEAT"/>
    <property type="match status" value="1"/>
</dbReference>
<evidence type="ECO:0000256" key="5">
    <source>
        <dbReference type="ARBA" id="ARBA00022673"/>
    </source>
</evidence>
<evidence type="ECO:0000256" key="10">
    <source>
        <dbReference type="PROSITE-ProRule" id="PRU00023"/>
    </source>
</evidence>
<comment type="subcellular location">
    <subcellularLocation>
        <location evidence="1">Cell membrane</location>
        <topology evidence="1">Multi-pass membrane protein</topology>
    </subcellularLocation>
</comment>
<keyword evidence="12" id="KW-1185">Reference proteome</keyword>
<keyword evidence="3" id="KW-1003">Cell membrane</keyword>
<keyword evidence="8" id="KW-0406">Ion transport</keyword>
<keyword evidence="2" id="KW-0813">Transport</keyword>
<evidence type="ECO:0000256" key="7">
    <source>
        <dbReference type="ARBA" id="ARBA00022837"/>
    </source>
</evidence>
<name>A0A2G9TR96_TELCI</name>
<organism evidence="11 12">
    <name type="scientific">Teladorsagia circumcincta</name>
    <name type="common">Brown stomach worm</name>
    <name type="synonym">Ostertagia circumcincta</name>
    <dbReference type="NCBI Taxonomy" id="45464"/>
    <lineage>
        <taxon>Eukaryota</taxon>
        <taxon>Metazoa</taxon>
        <taxon>Ecdysozoa</taxon>
        <taxon>Nematoda</taxon>
        <taxon>Chromadorea</taxon>
        <taxon>Rhabditida</taxon>
        <taxon>Rhabditina</taxon>
        <taxon>Rhabditomorpha</taxon>
        <taxon>Strongyloidea</taxon>
        <taxon>Trichostrongylidae</taxon>
        <taxon>Teladorsagia</taxon>
    </lineage>
</organism>
<evidence type="ECO:0000256" key="3">
    <source>
        <dbReference type="ARBA" id="ARBA00022475"/>
    </source>
</evidence>
<dbReference type="InterPro" id="IPR024862">
    <property type="entry name" value="TRPV"/>
</dbReference>
<evidence type="ECO:0000313" key="11">
    <source>
        <dbReference type="EMBL" id="PIO59820.1"/>
    </source>
</evidence>
<dbReference type="Pfam" id="PF12796">
    <property type="entry name" value="Ank_2"/>
    <property type="match status" value="1"/>
</dbReference>
<feature type="non-terminal residue" evidence="11">
    <location>
        <position position="1"/>
    </location>
</feature>
<protein>
    <submittedName>
        <fullName evidence="11">Ankyrin repeat protein</fullName>
    </submittedName>
</protein>
<accession>A0A2G9TR96</accession>
<keyword evidence="5" id="KW-0107">Calcium channel</keyword>
<gene>
    <name evidence="11" type="ORF">TELCIR_18704</name>
</gene>
<dbReference type="SUPFAM" id="SSF48403">
    <property type="entry name" value="Ankyrin repeat"/>
    <property type="match status" value="1"/>
</dbReference>
<feature type="repeat" description="ANK" evidence="10">
    <location>
        <begin position="19"/>
        <end position="51"/>
    </location>
</feature>
<dbReference type="AlphaFoldDB" id="A0A2G9TR96"/>
<keyword evidence="4" id="KW-0109">Calcium transport</keyword>
<reference evidence="11 12" key="1">
    <citation type="submission" date="2015-09" db="EMBL/GenBank/DDBJ databases">
        <title>Draft genome of the parasitic nematode Teladorsagia circumcincta isolate WARC Sus (inbred).</title>
        <authorList>
            <person name="Mitreva M."/>
        </authorList>
    </citation>
    <scope>NUCLEOTIDE SEQUENCE [LARGE SCALE GENOMIC DNA]</scope>
    <source>
        <strain evidence="11 12">S</strain>
    </source>
</reference>
<dbReference type="EMBL" id="KZ356841">
    <property type="protein sequence ID" value="PIO59820.1"/>
    <property type="molecule type" value="Genomic_DNA"/>
</dbReference>